<dbReference type="SMART" id="SM00181">
    <property type="entry name" value="EGF"/>
    <property type="match status" value="6"/>
</dbReference>
<dbReference type="SUPFAM" id="SSF49785">
    <property type="entry name" value="Galactose-binding domain-like"/>
    <property type="match status" value="1"/>
</dbReference>
<dbReference type="SMART" id="SM00179">
    <property type="entry name" value="EGF_CA"/>
    <property type="match status" value="5"/>
</dbReference>
<dbReference type="SUPFAM" id="SSF57184">
    <property type="entry name" value="Growth factor receptor domain"/>
    <property type="match status" value="2"/>
</dbReference>
<keyword evidence="2" id="KW-0964">Secreted</keyword>
<gene>
    <name evidence="11" type="primary">Emr1</name>
    <name evidence="11" type="ORF">AWC38_SpisGene17576</name>
</gene>
<dbReference type="GO" id="GO:0005509">
    <property type="term" value="F:calcium ion binding"/>
    <property type="evidence" value="ECO:0007669"/>
    <property type="project" value="InterPro"/>
</dbReference>
<dbReference type="InterPro" id="IPR036397">
    <property type="entry name" value="RNaseH_sf"/>
</dbReference>
<dbReference type="Gene3D" id="2.10.25.10">
    <property type="entry name" value="Laminin"/>
    <property type="match status" value="6"/>
</dbReference>
<feature type="region of interest" description="Disordered" evidence="9">
    <location>
        <begin position="380"/>
        <end position="406"/>
    </location>
</feature>
<dbReference type="AlphaFoldDB" id="A0A2B4RP16"/>
<feature type="domain" description="EGF-like" evidence="10">
    <location>
        <begin position="720"/>
        <end position="761"/>
    </location>
</feature>
<keyword evidence="11" id="KW-0675">Receptor</keyword>
<dbReference type="Pfam" id="PF07645">
    <property type="entry name" value="EGF_CA"/>
    <property type="match status" value="5"/>
</dbReference>
<dbReference type="Gene3D" id="2.60.120.260">
    <property type="entry name" value="Galactose-binding domain-like"/>
    <property type="match status" value="1"/>
</dbReference>
<dbReference type="PROSITE" id="PS01186">
    <property type="entry name" value="EGF_2"/>
    <property type="match status" value="3"/>
</dbReference>
<feature type="domain" description="EGF-like" evidence="10">
    <location>
        <begin position="680"/>
        <end position="719"/>
    </location>
</feature>
<dbReference type="InterPro" id="IPR012337">
    <property type="entry name" value="RNaseH-like_sf"/>
</dbReference>
<dbReference type="FunFam" id="2.10.25.10:FF:000014">
    <property type="entry name" value="Latent-transforming growth factor beta-binding protein 3"/>
    <property type="match status" value="1"/>
</dbReference>
<evidence type="ECO:0000259" key="10">
    <source>
        <dbReference type="PROSITE" id="PS50026"/>
    </source>
</evidence>
<feature type="domain" description="EGF-like" evidence="10">
    <location>
        <begin position="638"/>
        <end position="675"/>
    </location>
</feature>
<keyword evidence="4" id="KW-0732">Signal</keyword>
<dbReference type="GO" id="GO:0003676">
    <property type="term" value="F:nucleic acid binding"/>
    <property type="evidence" value="ECO:0007669"/>
    <property type="project" value="InterPro"/>
</dbReference>
<feature type="domain" description="EGF-like" evidence="10">
    <location>
        <begin position="558"/>
        <end position="598"/>
    </location>
</feature>
<organism evidence="11 12">
    <name type="scientific">Stylophora pistillata</name>
    <name type="common">Smooth cauliflower coral</name>
    <dbReference type="NCBI Taxonomy" id="50429"/>
    <lineage>
        <taxon>Eukaryota</taxon>
        <taxon>Metazoa</taxon>
        <taxon>Cnidaria</taxon>
        <taxon>Anthozoa</taxon>
        <taxon>Hexacorallia</taxon>
        <taxon>Scleractinia</taxon>
        <taxon>Astrocoeniina</taxon>
        <taxon>Pocilloporidae</taxon>
        <taxon>Stylophora</taxon>
    </lineage>
</organism>
<dbReference type="OrthoDB" id="5984538at2759"/>
<dbReference type="PROSITE" id="PS00010">
    <property type="entry name" value="ASX_HYDROXYL"/>
    <property type="match status" value="4"/>
</dbReference>
<feature type="compositionally biased region" description="Basic and acidic residues" evidence="9">
    <location>
        <begin position="385"/>
        <end position="401"/>
    </location>
</feature>
<evidence type="ECO:0000256" key="8">
    <source>
        <dbReference type="PROSITE-ProRule" id="PRU00076"/>
    </source>
</evidence>
<dbReference type="PROSITE" id="PS01187">
    <property type="entry name" value="EGF_CA"/>
    <property type="match status" value="3"/>
</dbReference>
<dbReference type="InterPro" id="IPR000742">
    <property type="entry name" value="EGF"/>
</dbReference>
<dbReference type="CDD" id="cd00054">
    <property type="entry name" value="EGF_CA"/>
    <property type="match status" value="4"/>
</dbReference>
<sequence>MRSRDNRNESMELLPEELKDPEGEMVRFAQRNAFCDEYTALSSGKPIPKKSQLIKLNPCIDDDGVIRSDGRLKFAGFLPYDTRFPFILPRGHWHYHERGNHAAGVNFTLCQLSERFWIIAAREEIREWDRECNECKRRRNKPACQIMAPLPQMRLRFSFRPFAQTAVDFAGPFYTVQRRGKPRQKRWLCLFTFLETRAVHLEMAWGLDTDTFLNAFARFTSRRGVPKEVTSDRGTNFLGAEGELKKLVRRLDRKHLQNKTAELGVTCRFNPLAAPHFGGAHEIMVKAAKKATYATVGKRDVNDEELITVFAGVESLLNSHGKVCTVIRAYGARKGNYFECGQPVTGTRLLITWSTAFIQYIQLCEVEVFQTKIINLAGKRPTKSSKNEKESYRGNDQKLDKPFSTGVRPRSKEIQWWSVDLIALCKIHLVRILTASGYKPQHLRGLKILIDSGENAFGRGRRVARLDSPTEEPVQTITLSKNVKVRFVTLALQNGGLELQFREVEIYNGPLLEIKECIPPCAAENSFCDKYPGSYKCKCPHGFEPTFGDKGILLRCQDIDECAIKDSCHVNASCSNTPGSYKCTCSHGLGGDGYKPCLKLPRCPSGQCRENAVCKEFKGIKLCDCKEGYHFNGKMCVEVNECEKREICGDTAVCEDIFGSYKCNCPDGFSFDKTQKKCVDNDECTISHSCPSNMICTNTFGSYSCSCRQGYRSDKFYCADIDECEEDRYDCPKFSRCKNQNGSYECPCKDGYRKAPDGTCSGNASHSFSDFTPRENVFFYHRAEKFAFQSVKKTHIVRQESVCARGAFLWAQT</sequence>
<evidence type="ECO:0000256" key="7">
    <source>
        <dbReference type="ARBA" id="ARBA00023180"/>
    </source>
</evidence>
<evidence type="ECO:0000313" key="12">
    <source>
        <dbReference type="Proteomes" id="UP000225706"/>
    </source>
</evidence>
<dbReference type="STRING" id="50429.A0A2B4RP16"/>
<evidence type="ECO:0000313" key="11">
    <source>
        <dbReference type="EMBL" id="PFX18078.1"/>
    </source>
</evidence>
<dbReference type="PROSITE" id="PS50026">
    <property type="entry name" value="EGF_3"/>
    <property type="match status" value="4"/>
</dbReference>
<accession>A0A2B4RP16</accession>
<dbReference type="InterPro" id="IPR001881">
    <property type="entry name" value="EGF-like_Ca-bd_dom"/>
</dbReference>
<name>A0A2B4RP16_STYPI</name>
<dbReference type="PANTHER" id="PTHR47331">
    <property type="entry name" value="PHD-TYPE DOMAIN-CONTAINING PROTEIN"/>
    <property type="match status" value="1"/>
</dbReference>
<evidence type="ECO:0000256" key="5">
    <source>
        <dbReference type="ARBA" id="ARBA00022737"/>
    </source>
</evidence>
<dbReference type="InterPro" id="IPR049883">
    <property type="entry name" value="NOTCH1_EGF-like"/>
</dbReference>
<keyword evidence="3 8" id="KW-0245">EGF-like domain</keyword>
<keyword evidence="5" id="KW-0677">Repeat</keyword>
<keyword evidence="12" id="KW-1185">Reference proteome</keyword>
<evidence type="ECO:0000256" key="9">
    <source>
        <dbReference type="SAM" id="MobiDB-lite"/>
    </source>
</evidence>
<dbReference type="InterPro" id="IPR018097">
    <property type="entry name" value="EGF_Ca-bd_CS"/>
</dbReference>
<dbReference type="InterPro" id="IPR000152">
    <property type="entry name" value="EGF-type_Asp/Asn_hydroxyl_site"/>
</dbReference>
<dbReference type="GO" id="GO:0005576">
    <property type="term" value="C:extracellular region"/>
    <property type="evidence" value="ECO:0007669"/>
    <property type="project" value="UniProtKB-SubCell"/>
</dbReference>
<dbReference type="FunFam" id="2.10.25.10:FF:000038">
    <property type="entry name" value="Fibrillin 2"/>
    <property type="match status" value="2"/>
</dbReference>
<protein>
    <submittedName>
        <fullName evidence="11">EGF-like module-containing mucin-like hormone receptor-like 1</fullName>
    </submittedName>
</protein>
<keyword evidence="7" id="KW-0325">Glycoprotein</keyword>
<proteinExistence type="predicted"/>
<comment type="caution">
    <text evidence="11">The sequence shown here is derived from an EMBL/GenBank/DDBJ whole genome shotgun (WGS) entry which is preliminary data.</text>
</comment>
<keyword evidence="6" id="KW-1015">Disulfide bond</keyword>
<dbReference type="InterPro" id="IPR009030">
    <property type="entry name" value="Growth_fac_rcpt_cys_sf"/>
</dbReference>
<evidence type="ECO:0000256" key="2">
    <source>
        <dbReference type="ARBA" id="ARBA00022525"/>
    </source>
</evidence>
<dbReference type="Proteomes" id="UP000225706">
    <property type="component" value="Unassembled WGS sequence"/>
</dbReference>
<dbReference type="PANTHER" id="PTHR47331:SF1">
    <property type="entry name" value="GAG-LIKE PROTEIN"/>
    <property type="match status" value="1"/>
</dbReference>
<evidence type="ECO:0000256" key="4">
    <source>
        <dbReference type="ARBA" id="ARBA00022729"/>
    </source>
</evidence>
<comment type="caution">
    <text evidence="8">Lacks conserved residue(s) required for the propagation of feature annotation.</text>
</comment>
<comment type="subcellular location">
    <subcellularLocation>
        <location evidence="1">Secreted</location>
    </subcellularLocation>
</comment>
<dbReference type="SUPFAM" id="SSF53098">
    <property type="entry name" value="Ribonuclease H-like"/>
    <property type="match status" value="1"/>
</dbReference>
<dbReference type="EMBL" id="LSMT01000432">
    <property type="protein sequence ID" value="PFX18078.1"/>
    <property type="molecule type" value="Genomic_DNA"/>
</dbReference>
<evidence type="ECO:0000256" key="3">
    <source>
        <dbReference type="ARBA" id="ARBA00022536"/>
    </source>
</evidence>
<reference evidence="12" key="1">
    <citation type="journal article" date="2017" name="bioRxiv">
        <title>Comparative analysis of the genomes of Stylophora pistillata and Acropora digitifera provides evidence for extensive differences between species of corals.</title>
        <authorList>
            <person name="Voolstra C.R."/>
            <person name="Li Y."/>
            <person name="Liew Y.J."/>
            <person name="Baumgarten S."/>
            <person name="Zoccola D."/>
            <person name="Flot J.-F."/>
            <person name="Tambutte S."/>
            <person name="Allemand D."/>
            <person name="Aranda M."/>
        </authorList>
    </citation>
    <scope>NUCLEOTIDE SEQUENCE [LARGE SCALE GENOMIC DNA]</scope>
</reference>
<dbReference type="Gene3D" id="3.30.420.10">
    <property type="entry name" value="Ribonuclease H-like superfamily/Ribonuclease H"/>
    <property type="match status" value="1"/>
</dbReference>
<evidence type="ECO:0000256" key="1">
    <source>
        <dbReference type="ARBA" id="ARBA00004613"/>
    </source>
</evidence>
<evidence type="ECO:0000256" key="6">
    <source>
        <dbReference type="ARBA" id="ARBA00023157"/>
    </source>
</evidence>
<dbReference type="InterPro" id="IPR008979">
    <property type="entry name" value="Galactose-bd-like_sf"/>
</dbReference>